<evidence type="ECO:0000256" key="5">
    <source>
        <dbReference type="ARBA" id="ARBA00023163"/>
    </source>
</evidence>
<keyword evidence="6" id="KW-0539">Nucleus</keyword>
<dbReference type="eggNOG" id="KOG1883">
    <property type="taxonomic scope" value="Eukaryota"/>
</dbReference>
<dbReference type="STRING" id="32264.T1KIW4"/>
<comment type="subcellular location">
    <subcellularLocation>
        <location evidence="1">Nucleus</location>
    </subcellularLocation>
</comment>
<evidence type="ECO:0000313" key="10">
    <source>
        <dbReference type="Proteomes" id="UP000015104"/>
    </source>
</evidence>
<evidence type="ECO:0000256" key="2">
    <source>
        <dbReference type="ARBA" id="ARBA00010222"/>
    </source>
</evidence>
<evidence type="ECO:0000256" key="8">
    <source>
        <dbReference type="SAM" id="Phobius"/>
    </source>
</evidence>
<reference evidence="10" key="1">
    <citation type="submission" date="2011-08" db="EMBL/GenBank/DDBJ databases">
        <authorList>
            <person name="Rombauts S."/>
        </authorList>
    </citation>
    <scope>NUCLEOTIDE SEQUENCE</scope>
    <source>
        <strain evidence="10">London</strain>
    </source>
</reference>
<proteinExistence type="inferred from homology"/>
<dbReference type="HOGENOM" id="CLU_026712_0_0_1"/>
<evidence type="ECO:0000256" key="7">
    <source>
        <dbReference type="ARBA" id="ARBA00031961"/>
    </source>
</evidence>
<dbReference type="AlphaFoldDB" id="T1KIW4"/>
<dbReference type="PANTHER" id="PTHR12691">
    <property type="entry name" value="MEDIATOR OF RNA POLYMERASE II TRANSCRIPTION SUBUNIT 23"/>
    <property type="match status" value="1"/>
</dbReference>
<dbReference type="GO" id="GO:0005667">
    <property type="term" value="C:transcription regulator complex"/>
    <property type="evidence" value="ECO:0007669"/>
    <property type="project" value="TreeGrafter"/>
</dbReference>
<evidence type="ECO:0000313" key="9">
    <source>
        <dbReference type="EnsemblMetazoa" id="tetur12g02800.1"/>
    </source>
</evidence>
<evidence type="ECO:0000256" key="1">
    <source>
        <dbReference type="ARBA" id="ARBA00004123"/>
    </source>
</evidence>
<keyword evidence="10" id="KW-1185">Reference proteome</keyword>
<organism evidence="9 10">
    <name type="scientific">Tetranychus urticae</name>
    <name type="common">Two-spotted spider mite</name>
    <dbReference type="NCBI Taxonomy" id="32264"/>
    <lineage>
        <taxon>Eukaryota</taxon>
        <taxon>Metazoa</taxon>
        <taxon>Ecdysozoa</taxon>
        <taxon>Arthropoda</taxon>
        <taxon>Chelicerata</taxon>
        <taxon>Arachnida</taxon>
        <taxon>Acari</taxon>
        <taxon>Acariformes</taxon>
        <taxon>Trombidiformes</taxon>
        <taxon>Prostigmata</taxon>
        <taxon>Eleutherengona</taxon>
        <taxon>Raphignathae</taxon>
        <taxon>Tetranychoidea</taxon>
        <taxon>Tetranychidae</taxon>
        <taxon>Tetranychus</taxon>
    </lineage>
</organism>
<evidence type="ECO:0000256" key="4">
    <source>
        <dbReference type="ARBA" id="ARBA00023015"/>
    </source>
</evidence>
<dbReference type="GO" id="GO:0006357">
    <property type="term" value="P:regulation of transcription by RNA polymerase II"/>
    <property type="evidence" value="ECO:0007669"/>
    <property type="project" value="TreeGrafter"/>
</dbReference>
<keyword evidence="8" id="KW-1133">Transmembrane helix</keyword>
<feature type="transmembrane region" description="Helical" evidence="8">
    <location>
        <begin position="967"/>
        <end position="985"/>
    </location>
</feature>
<dbReference type="PANTHER" id="PTHR12691:SF10">
    <property type="entry name" value="MEDIATOR OF RNA POLYMERASE II TRANSCRIPTION SUBUNIT 23"/>
    <property type="match status" value="1"/>
</dbReference>
<name>T1KIW4_TETUR</name>
<dbReference type="EnsemblMetazoa" id="tetur12g02800.1">
    <property type="protein sequence ID" value="tetur12g02800.1"/>
    <property type="gene ID" value="tetur12g02800"/>
</dbReference>
<accession>T1KIW4</accession>
<dbReference type="EMBL" id="CAEY01000114">
    <property type="status" value="NOT_ANNOTATED_CDS"/>
    <property type="molecule type" value="Genomic_DNA"/>
</dbReference>
<keyword evidence="4" id="KW-0805">Transcription regulation</keyword>
<evidence type="ECO:0000256" key="6">
    <source>
        <dbReference type="ARBA" id="ARBA00023242"/>
    </source>
</evidence>
<protein>
    <recommendedName>
        <fullName evidence="3">Mediator of RNA polymerase II transcription subunit 23</fullName>
    </recommendedName>
    <alternativeName>
        <fullName evidence="7">Mediator complex subunit 23</fullName>
    </alternativeName>
</protein>
<dbReference type="GO" id="GO:0016592">
    <property type="term" value="C:mediator complex"/>
    <property type="evidence" value="ECO:0007669"/>
    <property type="project" value="TreeGrafter"/>
</dbReference>
<keyword evidence="8" id="KW-0472">Membrane</keyword>
<feature type="transmembrane region" description="Helical" evidence="8">
    <location>
        <begin position="915"/>
        <end position="932"/>
    </location>
</feature>
<dbReference type="Pfam" id="PF11573">
    <property type="entry name" value="Med23"/>
    <property type="match status" value="2"/>
</dbReference>
<sequence>MTPGNPVCPAQFLRSVCEAILNCEHLHFNKQIFFCQSFELIHRVISQVDYKGVRDIIRFMIEKIHTIPIEANIAMLPQLDVMRKVLDYALNRNSSVLPAYLAFDEIKKKSDKWMHWKFADLFSAFVESFRPVAQMVSIINRSKLLPIVGYSSTLNQSWQLNAATAAFDLKGLLPYNNELTRPQIGLLRYVLEQPYSREMIYFMLSLTNKAKSRCPILEEQLVALIVLAMEKSENETNNQEETDYSQTQCLWQILSGHLITFIILNHISFPQLVRSLHESLAARNSKKGRDHLMWMLLQYISGSIQKTPLTDFLPFFKLHDLLYPEKDPLTGPDITKPICTHTFAISSIWIHLLKKAENEPQKVIRPIHVEFLHQTFMSTKALSSHLRILVDYLVNEFTNLCGTQNVTKYIDKLNDLIWKSHVITLDRLLLCLTLRAYEGNEAQVSLFFIQMLLLKRTDFSNRVADFVREMSPEHWKQSNWHRNHHALHIVRLFKKISMRFLVPPIQSLFFGTPPLFLCLLWKMILENDRINPIAYKILDRIGDEFTNLCGTQNVTKYIDKLNDLIWKSHVITLDRLLLCLTLRAYEGNEAQVSLFIIQMLLLKTTDFSNRVADFVREMSPEHWKQSNWHRNHHALHRKYPEKFYFEGHADISGQNMQHSYLPTYFSNICLRFIPVLDLIIHRYLELPPGSPSPLIDSLLEKYGCLDKFHDRPLTYLYETLHYYEHKMRERPTLRRKLVSIIIGAFKDIKPANWAVTDAYLNYMKRPVEDLAWNPELDYYYKLISRVVDTFQGKSPFPHVDWRFNEFANAGVHALHITCIELMALPVAANVVANNLIDLVVVGHKYIPRNTIEFWNNAIGVVLTALPEAYWSVINDRIISMMESPLLTYSPHPEPFQMMNFSDSHKSMSEMQPKQFFFIVHIVFAFYGFTLYTTDLLYHMKYHITGDSIKNDVEGKIRNLRPALQKRLRFITHLNITIIKTLLLIFRNM</sequence>
<keyword evidence="8" id="KW-0812">Transmembrane</keyword>
<reference evidence="9" key="2">
    <citation type="submission" date="2015-06" db="UniProtKB">
        <authorList>
            <consortium name="EnsemblMetazoa"/>
        </authorList>
    </citation>
    <scope>IDENTIFICATION</scope>
</reference>
<dbReference type="InterPro" id="IPR021629">
    <property type="entry name" value="Mediator_Med23"/>
</dbReference>
<dbReference type="Proteomes" id="UP000015104">
    <property type="component" value="Unassembled WGS sequence"/>
</dbReference>
<keyword evidence="5" id="KW-0804">Transcription</keyword>
<comment type="similarity">
    <text evidence="2">Belongs to the Mediator complex subunit 23 family.</text>
</comment>
<dbReference type="GO" id="GO:0010628">
    <property type="term" value="P:positive regulation of gene expression"/>
    <property type="evidence" value="ECO:0007669"/>
    <property type="project" value="TreeGrafter"/>
</dbReference>
<evidence type="ECO:0000256" key="3">
    <source>
        <dbReference type="ARBA" id="ARBA00019696"/>
    </source>
</evidence>